<comment type="function">
    <text evidence="3">NAD-dependent lysine deacetylase and desuccinylase that specifically removes acetyl and succinyl groups on target proteins. Modulates the activities of several proteins which are inactive in their acylated form.</text>
</comment>
<comment type="catalytic activity">
    <reaction evidence="3">
        <text>N(6)-succinyl-L-lysyl-[protein] + NAD(+) + H2O = 2''-O-succinyl-ADP-D-ribose + nicotinamide + L-lysyl-[protein]</text>
        <dbReference type="Rhea" id="RHEA:47668"/>
        <dbReference type="Rhea" id="RHEA-COMP:9752"/>
        <dbReference type="Rhea" id="RHEA-COMP:11877"/>
        <dbReference type="ChEBI" id="CHEBI:15377"/>
        <dbReference type="ChEBI" id="CHEBI:17154"/>
        <dbReference type="ChEBI" id="CHEBI:29969"/>
        <dbReference type="ChEBI" id="CHEBI:57540"/>
        <dbReference type="ChEBI" id="CHEBI:87830"/>
        <dbReference type="ChEBI" id="CHEBI:87832"/>
    </reaction>
</comment>
<feature type="binding site" evidence="3">
    <location>
        <begin position="12"/>
        <end position="31"/>
    </location>
    <ligand>
        <name>NAD(+)</name>
        <dbReference type="ChEBI" id="CHEBI:57540"/>
    </ligand>
</feature>
<evidence type="ECO:0000256" key="1">
    <source>
        <dbReference type="ARBA" id="ARBA00022679"/>
    </source>
</evidence>
<feature type="binding site" evidence="3">
    <location>
        <position position="59"/>
    </location>
    <ligand>
        <name>substrate</name>
    </ligand>
</feature>
<reference evidence="6 7" key="1">
    <citation type="submission" date="2020-05" db="EMBL/GenBank/DDBJ databases">
        <title>Parvularcula mediterraneae sp. nov., isolated from polypropylene straw from shallow seawater of the seashore of Laganas in Zakynthos island, Greece.</title>
        <authorList>
            <person name="Szabo I."/>
            <person name="Al-Omari J."/>
            <person name="Rado J."/>
            <person name="Szerdahelyi G.S."/>
        </authorList>
    </citation>
    <scope>NUCLEOTIDE SEQUENCE [LARGE SCALE GENOMIC DNA]</scope>
    <source>
        <strain evidence="6 7">ZS-1/3</strain>
    </source>
</reference>
<evidence type="ECO:0000313" key="6">
    <source>
        <dbReference type="EMBL" id="NNU15243.1"/>
    </source>
</evidence>
<dbReference type="Proteomes" id="UP000536835">
    <property type="component" value="Unassembled WGS sequence"/>
</dbReference>
<dbReference type="SUPFAM" id="SSF52467">
    <property type="entry name" value="DHS-like NAD/FAD-binding domain"/>
    <property type="match status" value="1"/>
</dbReference>
<dbReference type="GO" id="GO:0036055">
    <property type="term" value="F:protein-succinyllysine desuccinylase activity"/>
    <property type="evidence" value="ECO:0007669"/>
    <property type="project" value="UniProtKB-UniRule"/>
</dbReference>
<comment type="domain">
    <text evidence="3">2 residues (Tyr-56 and Arg-59) present in a large hydrophobic pocket are probably involved in substrate specificity. They are important for desuccinylation activity, but dispensable for deacetylation activity.</text>
</comment>
<feature type="domain" description="Deacetylase sirtuin-type" evidence="5">
    <location>
        <begin position="1"/>
        <end position="236"/>
    </location>
</feature>
<dbReference type="RefSeq" id="WP_173196576.1">
    <property type="nucleotide sequence ID" value="NZ_JABFCX010000002.1"/>
</dbReference>
<evidence type="ECO:0000256" key="3">
    <source>
        <dbReference type="HAMAP-Rule" id="MF_01121"/>
    </source>
</evidence>
<name>A0A7Y3RJJ5_9PROT</name>
<feature type="binding site" evidence="3">
    <location>
        <begin position="204"/>
        <end position="206"/>
    </location>
    <ligand>
        <name>NAD(+)</name>
        <dbReference type="ChEBI" id="CHEBI:57540"/>
    </ligand>
</feature>
<dbReference type="GO" id="GO:0005737">
    <property type="term" value="C:cytoplasm"/>
    <property type="evidence" value="ECO:0007669"/>
    <property type="project" value="UniProtKB-SubCell"/>
</dbReference>
<feature type="active site" description="Proton acceptor" evidence="3 4">
    <location>
        <position position="112"/>
    </location>
</feature>
<dbReference type="Gene3D" id="3.40.50.1220">
    <property type="entry name" value="TPP-binding domain"/>
    <property type="match status" value="1"/>
</dbReference>
<feature type="binding site" evidence="3">
    <location>
        <begin position="178"/>
        <end position="180"/>
    </location>
    <ligand>
        <name>NAD(+)</name>
        <dbReference type="ChEBI" id="CHEBI:57540"/>
    </ligand>
</feature>
<keyword evidence="1" id="KW-0808">Transferase</keyword>
<dbReference type="GO" id="GO:0070403">
    <property type="term" value="F:NAD+ binding"/>
    <property type="evidence" value="ECO:0007669"/>
    <property type="project" value="UniProtKB-UniRule"/>
</dbReference>
<dbReference type="EC" id="2.3.1.286" evidence="3"/>
<feature type="binding site" evidence="3 4">
    <location>
        <position position="139"/>
    </location>
    <ligand>
        <name>Zn(2+)</name>
        <dbReference type="ChEBI" id="CHEBI:29105"/>
    </ligand>
</feature>
<dbReference type="InterPro" id="IPR026591">
    <property type="entry name" value="Sirtuin_cat_small_dom_sf"/>
</dbReference>
<feature type="binding site" evidence="3 4">
    <location>
        <position position="142"/>
    </location>
    <ligand>
        <name>Zn(2+)</name>
        <dbReference type="ChEBI" id="CHEBI:29105"/>
    </ligand>
</feature>
<dbReference type="Gene3D" id="3.30.1600.10">
    <property type="entry name" value="SIR2/SIRT2 'Small Domain"/>
    <property type="match status" value="1"/>
</dbReference>
<dbReference type="EMBL" id="JABFCX010000002">
    <property type="protein sequence ID" value="NNU15243.1"/>
    <property type="molecule type" value="Genomic_DNA"/>
</dbReference>
<dbReference type="AlphaFoldDB" id="A0A7Y3RJJ5"/>
<feature type="binding site" evidence="3">
    <location>
        <position position="56"/>
    </location>
    <ligand>
        <name>substrate</name>
    </ligand>
</feature>
<dbReference type="PANTHER" id="PTHR11085:SF4">
    <property type="entry name" value="NAD-DEPENDENT PROTEIN DEACYLASE"/>
    <property type="match status" value="1"/>
</dbReference>
<dbReference type="HAMAP" id="MF_01121">
    <property type="entry name" value="Sirtuin_ClassIII"/>
    <property type="match status" value="1"/>
</dbReference>
<sequence>MAKAQNIVILTGAGVSADSGVDTFRDPDGAWVKNDPVKVCTPEGFAADPALVHAFYNARRAQLPSVDPNPAHFALAKLEAETVKAGGTVTLVTQNVDNLHQRAGSERILPIHGHLDKAECTSCGKVHHWTEDLSTETPCPACDAKTMRPYIVWFGEIPRGFDEVEEAMMEADLFVAVGTSGSVYPAAGLVGFARQRAIPRVELNLEASDNATLFTEARYGKASEIVPAWVDEVLSS</sequence>
<feature type="binding site" evidence="3">
    <location>
        <position position="222"/>
    </location>
    <ligand>
        <name>NAD(+)</name>
        <dbReference type="ChEBI" id="CHEBI:57540"/>
    </ligand>
</feature>
<evidence type="ECO:0000256" key="4">
    <source>
        <dbReference type="PROSITE-ProRule" id="PRU00236"/>
    </source>
</evidence>
<evidence type="ECO:0000259" key="5">
    <source>
        <dbReference type="PROSITE" id="PS50305"/>
    </source>
</evidence>
<keyword evidence="2 3" id="KW-0520">NAD</keyword>
<dbReference type="PROSITE" id="PS50305">
    <property type="entry name" value="SIRTUIN"/>
    <property type="match status" value="1"/>
</dbReference>
<comment type="cofactor">
    <cofactor evidence="3">
        <name>Zn(2+)</name>
        <dbReference type="ChEBI" id="CHEBI:29105"/>
    </cofactor>
    <text evidence="3">Binds 1 zinc ion per subunit.</text>
</comment>
<dbReference type="Pfam" id="PF02146">
    <property type="entry name" value="SIR2"/>
    <property type="match status" value="1"/>
</dbReference>
<protein>
    <recommendedName>
        <fullName evidence="3">NAD-dependent protein deacylase</fullName>
        <ecNumber evidence="3">2.3.1.286</ecNumber>
    </recommendedName>
    <alternativeName>
        <fullName evidence="3">Regulatory protein SIR2 homolog</fullName>
    </alternativeName>
</protein>
<evidence type="ECO:0000313" key="7">
    <source>
        <dbReference type="Proteomes" id="UP000536835"/>
    </source>
</evidence>
<dbReference type="InterPro" id="IPR050134">
    <property type="entry name" value="NAD-dep_sirtuin_deacylases"/>
</dbReference>
<dbReference type="InterPro" id="IPR029035">
    <property type="entry name" value="DHS-like_NAD/FAD-binding_dom"/>
</dbReference>
<accession>A0A7Y3RJJ5</accession>
<feature type="binding site" evidence="3 4">
    <location>
        <position position="123"/>
    </location>
    <ligand>
        <name>Zn(2+)</name>
        <dbReference type="ChEBI" id="CHEBI:29105"/>
    </ligand>
</feature>
<dbReference type="InterPro" id="IPR026590">
    <property type="entry name" value="Ssirtuin_cat_dom"/>
</dbReference>
<comment type="caution">
    <text evidence="6">The sequence shown here is derived from an EMBL/GenBank/DDBJ whole genome shotgun (WGS) entry which is preliminary data.</text>
</comment>
<evidence type="ECO:0000256" key="2">
    <source>
        <dbReference type="ARBA" id="ARBA00023027"/>
    </source>
</evidence>
<comment type="subcellular location">
    <subcellularLocation>
        <location evidence="3">Cytoplasm</location>
    </subcellularLocation>
</comment>
<dbReference type="GO" id="GO:0036054">
    <property type="term" value="F:protein-malonyllysine demalonylase activity"/>
    <property type="evidence" value="ECO:0007669"/>
    <property type="project" value="InterPro"/>
</dbReference>
<dbReference type="GO" id="GO:0017136">
    <property type="term" value="F:histone deacetylase activity, NAD-dependent"/>
    <property type="evidence" value="ECO:0007669"/>
    <property type="project" value="TreeGrafter"/>
</dbReference>
<comment type="similarity">
    <text evidence="3">Belongs to the sirtuin family. Class III subfamily.</text>
</comment>
<dbReference type="PANTHER" id="PTHR11085">
    <property type="entry name" value="NAD-DEPENDENT PROTEIN DEACYLASE SIRTUIN-5, MITOCHONDRIAL-RELATED"/>
    <property type="match status" value="1"/>
</dbReference>
<dbReference type="CDD" id="cd01412">
    <property type="entry name" value="SIRT5_Af1_CobB"/>
    <property type="match status" value="1"/>
</dbReference>
<feature type="binding site" evidence="3">
    <location>
        <begin position="94"/>
        <end position="97"/>
    </location>
    <ligand>
        <name>NAD(+)</name>
        <dbReference type="ChEBI" id="CHEBI:57540"/>
    </ligand>
</feature>
<keyword evidence="3 4" id="KW-0862">Zinc</keyword>
<keyword evidence="3 4" id="KW-0479">Metal-binding</keyword>
<keyword evidence="7" id="KW-1185">Reference proteome</keyword>
<gene>
    <name evidence="3" type="primary">cobB</name>
    <name evidence="6" type="ORF">HK107_02750</name>
</gene>
<organism evidence="6 7">
    <name type="scientific">Parvularcula mediterranea</name>
    <dbReference type="NCBI Taxonomy" id="2732508"/>
    <lineage>
        <taxon>Bacteria</taxon>
        <taxon>Pseudomonadati</taxon>
        <taxon>Pseudomonadota</taxon>
        <taxon>Alphaproteobacteria</taxon>
        <taxon>Parvularculales</taxon>
        <taxon>Parvularculaceae</taxon>
        <taxon>Parvularcula</taxon>
    </lineage>
</organism>
<dbReference type="GO" id="GO:0008270">
    <property type="term" value="F:zinc ion binding"/>
    <property type="evidence" value="ECO:0007669"/>
    <property type="project" value="UniProtKB-UniRule"/>
</dbReference>
<dbReference type="InterPro" id="IPR027546">
    <property type="entry name" value="Sirtuin_class_III"/>
</dbReference>
<keyword evidence="3" id="KW-0963">Cytoplasm</keyword>
<dbReference type="InterPro" id="IPR003000">
    <property type="entry name" value="Sirtuin"/>
</dbReference>
<feature type="binding site" evidence="3 4">
    <location>
        <position position="120"/>
    </location>
    <ligand>
        <name>Zn(2+)</name>
        <dbReference type="ChEBI" id="CHEBI:29105"/>
    </ligand>
</feature>
<comment type="catalytic activity">
    <reaction evidence="3">
        <text>N(6)-acetyl-L-lysyl-[protein] + NAD(+) + H2O = 2''-O-acetyl-ADP-D-ribose + nicotinamide + L-lysyl-[protein]</text>
        <dbReference type="Rhea" id="RHEA:43636"/>
        <dbReference type="Rhea" id="RHEA-COMP:9752"/>
        <dbReference type="Rhea" id="RHEA-COMP:10731"/>
        <dbReference type="ChEBI" id="CHEBI:15377"/>
        <dbReference type="ChEBI" id="CHEBI:17154"/>
        <dbReference type="ChEBI" id="CHEBI:29969"/>
        <dbReference type="ChEBI" id="CHEBI:57540"/>
        <dbReference type="ChEBI" id="CHEBI:61930"/>
        <dbReference type="ChEBI" id="CHEBI:83767"/>
        <dbReference type="EC" id="2.3.1.286"/>
    </reaction>
</comment>
<proteinExistence type="inferred from homology"/>